<keyword evidence="3" id="KW-0520">NAD</keyword>
<dbReference type="InterPro" id="IPR001509">
    <property type="entry name" value="Epimerase_deHydtase"/>
</dbReference>
<evidence type="ECO:0000259" key="4">
    <source>
        <dbReference type="Pfam" id="PF01370"/>
    </source>
</evidence>
<feature type="domain" description="NAD-dependent epimerase/dehydratase" evidence="4">
    <location>
        <begin position="17"/>
        <end position="232"/>
    </location>
</feature>
<organism evidence="5">
    <name type="scientific">Herbiconiux sp. A18JL235</name>
    <dbReference type="NCBI Taxonomy" id="3152363"/>
    <lineage>
        <taxon>Bacteria</taxon>
        <taxon>Bacillati</taxon>
        <taxon>Actinomycetota</taxon>
        <taxon>Actinomycetes</taxon>
        <taxon>Micrococcales</taxon>
        <taxon>Microbacteriaceae</taxon>
        <taxon>Herbiconiux</taxon>
    </lineage>
</organism>
<dbReference type="RefSeq" id="WP_368497952.1">
    <property type="nucleotide sequence ID" value="NZ_CP162511.1"/>
</dbReference>
<name>A0AB39BHG3_9MICO</name>
<dbReference type="InterPro" id="IPR036291">
    <property type="entry name" value="NAD(P)-bd_dom_sf"/>
</dbReference>
<dbReference type="Pfam" id="PF01370">
    <property type="entry name" value="Epimerase"/>
    <property type="match status" value="1"/>
</dbReference>
<comment type="similarity">
    <text evidence="1">Belongs to the NAD(P)-dependent epimerase/dehydratase family.</text>
</comment>
<proteinExistence type="inferred from homology"/>
<dbReference type="AlphaFoldDB" id="A0AB39BHG3"/>
<evidence type="ECO:0000256" key="1">
    <source>
        <dbReference type="ARBA" id="ARBA00007637"/>
    </source>
</evidence>
<dbReference type="GO" id="GO:0016491">
    <property type="term" value="F:oxidoreductase activity"/>
    <property type="evidence" value="ECO:0007669"/>
    <property type="project" value="UniProtKB-KW"/>
</dbReference>
<accession>A0AB39BHG3</accession>
<evidence type="ECO:0000256" key="2">
    <source>
        <dbReference type="ARBA" id="ARBA00023002"/>
    </source>
</evidence>
<dbReference type="PANTHER" id="PTHR43103">
    <property type="entry name" value="NUCLEOSIDE-DIPHOSPHATE-SUGAR EPIMERASE"/>
    <property type="match status" value="1"/>
</dbReference>
<keyword evidence="2" id="KW-0560">Oxidoreductase</keyword>
<dbReference type="SUPFAM" id="SSF51735">
    <property type="entry name" value="NAD(P)-binding Rossmann-fold domains"/>
    <property type="match status" value="1"/>
</dbReference>
<sequence>MSDTANGQRMLGPGSRVLVTGARGKVGRAAVDALVAAGFDVTATDIARPVYDADASNAVRYVQADLTNGADAFSVVRGMDAVVHAAGIPEPTKNTPHTVFLTNVTAAFNVVEAAAHSEVRRFVNLSSDSVSGMTWAHRPVAARFCPIDETHPDLAHDAYGQSKRVSEVLCDGLVGRSDATAVSIRPTWVLTPESYAANLAPFFADRDLSSAVFWAYIDVADLAELIVAAVGRATPGHEVVYAAAADNIGGRDLASEMARLHPEVPLRELTRVDASGISSAKAERLFGWRATRSWRDHLDEDGHPLG</sequence>
<dbReference type="EMBL" id="CP162511">
    <property type="protein sequence ID" value="XDI05571.1"/>
    <property type="molecule type" value="Genomic_DNA"/>
</dbReference>
<evidence type="ECO:0000256" key="3">
    <source>
        <dbReference type="ARBA" id="ARBA00023027"/>
    </source>
</evidence>
<evidence type="ECO:0000313" key="5">
    <source>
        <dbReference type="EMBL" id="XDI05571.1"/>
    </source>
</evidence>
<dbReference type="PANTHER" id="PTHR43103:SF5">
    <property type="entry name" value="4-EPIMERASE, PUTATIVE (AFU_ORTHOLOGUE AFUA_7G00360)-RELATED"/>
    <property type="match status" value="1"/>
</dbReference>
<protein>
    <submittedName>
        <fullName evidence="5">NAD-dependent epimerase/dehydratase family protein</fullName>
    </submittedName>
</protein>
<gene>
    <name evidence="5" type="ORF">ABFY20_00345</name>
</gene>
<reference evidence="5" key="1">
    <citation type="submission" date="2024-05" db="EMBL/GenBank/DDBJ databases">
        <title>Herbiconiux sp. A18JL235.</title>
        <authorList>
            <person name="Zhang G."/>
        </authorList>
    </citation>
    <scope>NUCLEOTIDE SEQUENCE</scope>
    <source>
        <strain evidence="5">A18JL235</strain>
    </source>
</reference>
<dbReference type="Gene3D" id="3.40.50.720">
    <property type="entry name" value="NAD(P)-binding Rossmann-like Domain"/>
    <property type="match status" value="1"/>
</dbReference>